<feature type="domain" description="Response regulatory" evidence="3">
    <location>
        <begin position="6"/>
        <end position="113"/>
    </location>
</feature>
<proteinExistence type="predicted"/>
<reference evidence="5 6" key="1">
    <citation type="submission" date="2021-06" db="EMBL/GenBank/DDBJ databases">
        <title>Rheinheimera indica sp. nov., isolated from deep-sea sediment.</title>
        <authorList>
            <person name="Wang Z."/>
            <person name="Zhang X.-Y."/>
        </authorList>
    </citation>
    <scope>NUCLEOTIDE SEQUENCE [LARGE SCALE GENOMIC DNA]</scope>
    <source>
        <strain evidence="5 6">SM2107</strain>
    </source>
</reference>
<gene>
    <name evidence="5" type="ORF">KQY15_17275</name>
</gene>
<protein>
    <submittedName>
        <fullName evidence="5">Response regulator</fullName>
    </submittedName>
</protein>
<dbReference type="InterPro" id="IPR052048">
    <property type="entry name" value="ST_Response_Regulator"/>
</dbReference>
<sequence>MTSSKQILIAEDDSFLLSLLELQCSSMNMQTCCVENGEQLIAEALSYQYDIILTDIQMPLCDGIQAMQILRRLGYDRPIFAMSADSLDCAGFDCILQKPVDIDQLAGLCDQTPQQHKVQLQINSELTDLFYQNLAQLSQDFTTALQQQDVTTMRQICHKIKGGAASFGHMNLSQLADRMQHRLANDSPDNTLFQESRQFLLILQQSGADNEAT</sequence>
<comment type="caution">
    <text evidence="5">The sequence shown here is derived from an EMBL/GenBank/DDBJ whole genome shotgun (WGS) entry which is preliminary data.</text>
</comment>
<dbReference type="InterPro" id="IPR008207">
    <property type="entry name" value="Sig_transdc_His_kin_Hpt_dom"/>
</dbReference>
<feature type="modified residue" description="4-aspartylphosphate" evidence="2">
    <location>
        <position position="55"/>
    </location>
</feature>
<dbReference type="PANTHER" id="PTHR43228">
    <property type="entry name" value="TWO-COMPONENT RESPONSE REGULATOR"/>
    <property type="match status" value="1"/>
</dbReference>
<evidence type="ECO:0000313" key="6">
    <source>
        <dbReference type="Proteomes" id="UP000704611"/>
    </source>
</evidence>
<evidence type="ECO:0000256" key="1">
    <source>
        <dbReference type="PROSITE-ProRule" id="PRU00110"/>
    </source>
</evidence>
<keyword evidence="6" id="KW-1185">Reference proteome</keyword>
<accession>A0ABS6MPX0</accession>
<name>A0ABS6MPX0_9GAMM</name>
<dbReference type="SMART" id="SM00448">
    <property type="entry name" value="REC"/>
    <property type="match status" value="1"/>
</dbReference>
<dbReference type="InterPro" id="IPR001789">
    <property type="entry name" value="Sig_transdc_resp-reg_receiver"/>
</dbReference>
<dbReference type="PROSITE" id="PS50894">
    <property type="entry name" value="HPT"/>
    <property type="match status" value="1"/>
</dbReference>
<dbReference type="EMBL" id="JAHRID010000010">
    <property type="protein sequence ID" value="MBV2130852.1"/>
    <property type="molecule type" value="Genomic_DNA"/>
</dbReference>
<feature type="domain" description="HPt" evidence="4">
    <location>
        <begin position="119"/>
        <end position="213"/>
    </location>
</feature>
<dbReference type="PROSITE" id="PS50110">
    <property type="entry name" value="RESPONSE_REGULATORY"/>
    <property type="match status" value="1"/>
</dbReference>
<dbReference type="CDD" id="cd17546">
    <property type="entry name" value="REC_hyHK_CKI1_RcsC-like"/>
    <property type="match status" value="1"/>
</dbReference>
<keyword evidence="2" id="KW-0597">Phosphoprotein</keyword>
<dbReference type="Pfam" id="PF00072">
    <property type="entry name" value="Response_reg"/>
    <property type="match status" value="1"/>
</dbReference>
<feature type="modified residue" description="Phosphohistidine" evidence="1">
    <location>
        <position position="158"/>
    </location>
</feature>
<dbReference type="RefSeq" id="WP_217671170.1">
    <property type="nucleotide sequence ID" value="NZ_JAHRID010000010.1"/>
</dbReference>
<dbReference type="Pfam" id="PF01627">
    <property type="entry name" value="Hpt"/>
    <property type="match status" value="1"/>
</dbReference>
<evidence type="ECO:0000313" key="5">
    <source>
        <dbReference type="EMBL" id="MBV2130852.1"/>
    </source>
</evidence>
<dbReference type="PANTHER" id="PTHR43228:SF1">
    <property type="entry name" value="TWO-COMPONENT RESPONSE REGULATOR ARR22"/>
    <property type="match status" value="1"/>
</dbReference>
<evidence type="ECO:0000259" key="3">
    <source>
        <dbReference type="PROSITE" id="PS50110"/>
    </source>
</evidence>
<organism evidence="5 6">
    <name type="scientific">Arsukibacterium indicum</name>
    <dbReference type="NCBI Taxonomy" id="2848612"/>
    <lineage>
        <taxon>Bacteria</taxon>
        <taxon>Pseudomonadati</taxon>
        <taxon>Pseudomonadota</taxon>
        <taxon>Gammaproteobacteria</taxon>
        <taxon>Chromatiales</taxon>
        <taxon>Chromatiaceae</taxon>
        <taxon>Arsukibacterium</taxon>
    </lineage>
</organism>
<evidence type="ECO:0000256" key="2">
    <source>
        <dbReference type="PROSITE-ProRule" id="PRU00169"/>
    </source>
</evidence>
<evidence type="ECO:0000259" key="4">
    <source>
        <dbReference type="PROSITE" id="PS50894"/>
    </source>
</evidence>
<dbReference type="Proteomes" id="UP000704611">
    <property type="component" value="Unassembled WGS sequence"/>
</dbReference>